<dbReference type="Proteomes" id="UP001233836">
    <property type="component" value="Unassembled WGS sequence"/>
</dbReference>
<name>A0ABT9WAH1_9BACL</name>
<evidence type="ECO:0008006" key="3">
    <source>
        <dbReference type="Google" id="ProtNLM"/>
    </source>
</evidence>
<comment type="caution">
    <text evidence="1">The sequence shown here is derived from an EMBL/GenBank/DDBJ whole genome shotgun (WGS) entry which is preliminary data.</text>
</comment>
<keyword evidence="2" id="KW-1185">Reference proteome</keyword>
<proteinExistence type="predicted"/>
<protein>
    <recommendedName>
        <fullName evidence="3">DUF2634 domain-containing protein</fullName>
    </recommendedName>
</protein>
<dbReference type="Pfam" id="PF10934">
    <property type="entry name" value="Sheath_initiator"/>
    <property type="match status" value="1"/>
</dbReference>
<dbReference type="RefSeq" id="WP_307214679.1">
    <property type="nucleotide sequence ID" value="NZ_JAUSTI010000004.1"/>
</dbReference>
<sequence length="151" mass="17293">MPSLFPDRGVVWGDEEDLSGAASEEVTFGRSWRFDYDAGDFVLTPSGKFAVTDAHEAWVQWCIKAVKTPRYRHMIYSRNYGSELEELIGQGDRRGVMESEIARMVSETLLADPRTESVDQFTFNWNMEQCVFSCRVGSVQEEMFILESEVI</sequence>
<organism evidence="1 2">
    <name type="scientific">Paenibacillus tundrae</name>
    <dbReference type="NCBI Taxonomy" id="528187"/>
    <lineage>
        <taxon>Bacteria</taxon>
        <taxon>Bacillati</taxon>
        <taxon>Bacillota</taxon>
        <taxon>Bacilli</taxon>
        <taxon>Bacillales</taxon>
        <taxon>Paenibacillaceae</taxon>
        <taxon>Paenibacillus</taxon>
    </lineage>
</organism>
<dbReference type="EMBL" id="JAUSTI010000004">
    <property type="protein sequence ID" value="MDQ0170260.1"/>
    <property type="molecule type" value="Genomic_DNA"/>
</dbReference>
<gene>
    <name evidence="1" type="ORF">J2T19_001702</name>
</gene>
<evidence type="ECO:0000313" key="2">
    <source>
        <dbReference type="Proteomes" id="UP001233836"/>
    </source>
</evidence>
<accession>A0ABT9WAH1</accession>
<dbReference type="InterPro" id="IPR020288">
    <property type="entry name" value="Sheath_initiator"/>
</dbReference>
<evidence type="ECO:0000313" key="1">
    <source>
        <dbReference type="EMBL" id="MDQ0170260.1"/>
    </source>
</evidence>
<reference evidence="1 2" key="1">
    <citation type="submission" date="2023-07" db="EMBL/GenBank/DDBJ databases">
        <title>Sorghum-associated microbial communities from plants grown in Nebraska, USA.</title>
        <authorList>
            <person name="Schachtman D."/>
        </authorList>
    </citation>
    <scope>NUCLEOTIDE SEQUENCE [LARGE SCALE GENOMIC DNA]</scope>
    <source>
        <strain evidence="1 2">DS1314</strain>
    </source>
</reference>